<reference evidence="1" key="2">
    <citation type="journal article" date="2015" name="Data Brief">
        <title>Shoot transcriptome of the giant reed, Arundo donax.</title>
        <authorList>
            <person name="Barrero R.A."/>
            <person name="Guerrero F.D."/>
            <person name="Moolhuijzen P."/>
            <person name="Goolsby J.A."/>
            <person name="Tidwell J."/>
            <person name="Bellgard S.E."/>
            <person name="Bellgard M.I."/>
        </authorList>
    </citation>
    <scope>NUCLEOTIDE SEQUENCE</scope>
    <source>
        <tissue evidence="1">Shoot tissue taken approximately 20 cm above the soil surface</tissue>
    </source>
</reference>
<sequence>MCRRSFSPLMPIRLIARKCTTSSRGISSFWSRIQLSTAMGFRGVLGCAWGQGHAVGGEGIEREWTVQVGEMTGRLIVEALQSGLITWGSF</sequence>
<name>A0A0A9EWS1_ARUDO</name>
<proteinExistence type="predicted"/>
<protein>
    <submittedName>
        <fullName evidence="1">Uncharacterized protein</fullName>
    </submittedName>
</protein>
<dbReference type="EMBL" id="GBRH01194472">
    <property type="protein sequence ID" value="JAE03424.1"/>
    <property type="molecule type" value="Transcribed_RNA"/>
</dbReference>
<organism evidence="1">
    <name type="scientific">Arundo donax</name>
    <name type="common">Giant reed</name>
    <name type="synonym">Donax arundinaceus</name>
    <dbReference type="NCBI Taxonomy" id="35708"/>
    <lineage>
        <taxon>Eukaryota</taxon>
        <taxon>Viridiplantae</taxon>
        <taxon>Streptophyta</taxon>
        <taxon>Embryophyta</taxon>
        <taxon>Tracheophyta</taxon>
        <taxon>Spermatophyta</taxon>
        <taxon>Magnoliopsida</taxon>
        <taxon>Liliopsida</taxon>
        <taxon>Poales</taxon>
        <taxon>Poaceae</taxon>
        <taxon>PACMAD clade</taxon>
        <taxon>Arundinoideae</taxon>
        <taxon>Arundineae</taxon>
        <taxon>Arundo</taxon>
    </lineage>
</organism>
<accession>A0A0A9EWS1</accession>
<dbReference type="AlphaFoldDB" id="A0A0A9EWS1"/>
<reference evidence="1" key="1">
    <citation type="submission" date="2014-09" db="EMBL/GenBank/DDBJ databases">
        <authorList>
            <person name="Magalhaes I.L.F."/>
            <person name="Oliveira U."/>
            <person name="Santos F.R."/>
            <person name="Vidigal T.H.D.A."/>
            <person name="Brescovit A.D."/>
            <person name="Santos A.J."/>
        </authorList>
    </citation>
    <scope>NUCLEOTIDE SEQUENCE</scope>
    <source>
        <tissue evidence="1">Shoot tissue taken approximately 20 cm above the soil surface</tissue>
    </source>
</reference>
<evidence type="ECO:0000313" key="1">
    <source>
        <dbReference type="EMBL" id="JAE03424.1"/>
    </source>
</evidence>